<keyword evidence="5" id="KW-0269">Exonuclease</keyword>
<name>A0A8W8MG46_MAGGI</name>
<dbReference type="GO" id="GO:0046872">
    <property type="term" value="F:metal ion binding"/>
    <property type="evidence" value="ECO:0007669"/>
    <property type="project" value="UniProtKB-KW"/>
</dbReference>
<dbReference type="PANTHER" id="PTHR13058">
    <property type="entry name" value="THREE PRIME REPAIR EXONUCLEASE 1, 2"/>
    <property type="match status" value="1"/>
</dbReference>
<dbReference type="AlphaFoldDB" id="A0A8W8MG46"/>
<proteinExistence type="inferred from homology"/>
<dbReference type="GO" id="GO:0008296">
    <property type="term" value="F:3'-5'-DNA exonuclease activity"/>
    <property type="evidence" value="ECO:0007669"/>
    <property type="project" value="TreeGrafter"/>
</dbReference>
<protein>
    <recommendedName>
        <fullName evidence="8">Exonuclease domain-containing protein</fullName>
    </recommendedName>
</protein>
<evidence type="ECO:0000256" key="2">
    <source>
        <dbReference type="ARBA" id="ARBA00022722"/>
    </source>
</evidence>
<reference evidence="9" key="1">
    <citation type="submission" date="2022-08" db="UniProtKB">
        <authorList>
            <consortium name="EnsemblMetazoa"/>
        </authorList>
    </citation>
    <scope>IDENTIFICATION</scope>
    <source>
        <strain evidence="9">05x7-T-G4-1.051#20</strain>
    </source>
</reference>
<dbReference type="GO" id="GO:0005737">
    <property type="term" value="C:cytoplasm"/>
    <property type="evidence" value="ECO:0007669"/>
    <property type="project" value="TreeGrafter"/>
</dbReference>
<evidence type="ECO:0000313" key="10">
    <source>
        <dbReference type="Proteomes" id="UP000005408"/>
    </source>
</evidence>
<evidence type="ECO:0000256" key="1">
    <source>
        <dbReference type="ARBA" id="ARBA00001946"/>
    </source>
</evidence>
<feature type="domain" description="Exonuclease" evidence="8">
    <location>
        <begin position="151"/>
        <end position="332"/>
    </location>
</feature>
<evidence type="ECO:0000256" key="6">
    <source>
        <dbReference type="ARBA" id="ARBA00022842"/>
    </source>
</evidence>
<dbReference type="GO" id="GO:0003676">
    <property type="term" value="F:nucleic acid binding"/>
    <property type="evidence" value="ECO:0007669"/>
    <property type="project" value="InterPro"/>
</dbReference>
<evidence type="ECO:0000259" key="8">
    <source>
        <dbReference type="SMART" id="SM00479"/>
    </source>
</evidence>
<dbReference type="EnsemblMetazoa" id="G32873.1">
    <property type="protein sequence ID" value="G32873.1:cds"/>
    <property type="gene ID" value="G32873"/>
</dbReference>
<keyword evidence="10" id="KW-1185">Reference proteome</keyword>
<dbReference type="Gene3D" id="3.30.420.10">
    <property type="entry name" value="Ribonuclease H-like superfamily/Ribonuclease H"/>
    <property type="match status" value="1"/>
</dbReference>
<evidence type="ECO:0000256" key="5">
    <source>
        <dbReference type="ARBA" id="ARBA00022839"/>
    </source>
</evidence>
<dbReference type="Pfam" id="PF00929">
    <property type="entry name" value="RNase_T"/>
    <property type="match status" value="1"/>
</dbReference>
<evidence type="ECO:0000256" key="3">
    <source>
        <dbReference type="ARBA" id="ARBA00022723"/>
    </source>
</evidence>
<dbReference type="SMART" id="SM00479">
    <property type="entry name" value="EXOIII"/>
    <property type="match status" value="1"/>
</dbReference>
<dbReference type="PANTHER" id="PTHR13058:SF22">
    <property type="entry name" value="EXODEOXYRIBONUCLEASE III"/>
    <property type="match status" value="1"/>
</dbReference>
<dbReference type="InterPro" id="IPR036397">
    <property type="entry name" value="RNaseH_sf"/>
</dbReference>
<dbReference type="InterPro" id="IPR040393">
    <property type="entry name" value="TREX1/2"/>
</dbReference>
<evidence type="ECO:0000313" key="9">
    <source>
        <dbReference type="EnsemblMetazoa" id="G32873.1:cds"/>
    </source>
</evidence>
<dbReference type="CDD" id="cd06127">
    <property type="entry name" value="DEDDh"/>
    <property type="match status" value="1"/>
</dbReference>
<dbReference type="SUPFAM" id="SSF53098">
    <property type="entry name" value="Ribonuclease H-like"/>
    <property type="match status" value="1"/>
</dbReference>
<comment type="cofactor">
    <cofactor evidence="1">
        <name>Mg(2+)</name>
        <dbReference type="ChEBI" id="CHEBI:18420"/>
    </cofactor>
</comment>
<dbReference type="InterPro" id="IPR012337">
    <property type="entry name" value="RNaseH-like_sf"/>
</dbReference>
<dbReference type="GO" id="GO:0006308">
    <property type="term" value="P:DNA catabolic process"/>
    <property type="evidence" value="ECO:0007669"/>
    <property type="project" value="TreeGrafter"/>
</dbReference>
<evidence type="ECO:0000256" key="4">
    <source>
        <dbReference type="ARBA" id="ARBA00022801"/>
    </source>
</evidence>
<accession>A0A8W8MG46</accession>
<keyword evidence="4" id="KW-0378">Hydrolase</keyword>
<sequence>MADESQKAFRDEMREVAAQEMDSNADSFDKELGVAIIEDEFKGDPSLIEKCNSGAFDLLTESNSSSPQPPAKTMPVEKHVGVYRPASTKTKNKIIFPSKTRSGMTVAADHAWQKREVGLSVKEEDIEKIPDPVTKPCFSSSSNLKNCSASSIVILDLETTGLIQHGIMPHITQIAAVNSNTKEQFSRYVAPYLPITPMAEKVTNITWSGGVLCYRGEPVDFVRIKTALVDFLEWLEKFPTVVIVAHNGRTFDFRVLCNAFRSCGLQDRFCSKVSAYCDSLTLFRQKFPKLEKYKQEFLAQHFCGHTYNAHNALDDVIMLDEIMQVALLSVSDFKKHSYNTECQFLQEEFNSSKSKNITPFALLSEKKS</sequence>
<keyword evidence="3" id="KW-0479">Metal-binding</keyword>
<evidence type="ECO:0000256" key="7">
    <source>
        <dbReference type="ARBA" id="ARBA00025769"/>
    </source>
</evidence>
<keyword evidence="2" id="KW-0540">Nuclease</keyword>
<dbReference type="InterPro" id="IPR013520">
    <property type="entry name" value="Ribonucl_H"/>
</dbReference>
<dbReference type="Proteomes" id="UP000005408">
    <property type="component" value="Unassembled WGS sequence"/>
</dbReference>
<organism evidence="9 10">
    <name type="scientific">Magallana gigas</name>
    <name type="common">Pacific oyster</name>
    <name type="synonym">Crassostrea gigas</name>
    <dbReference type="NCBI Taxonomy" id="29159"/>
    <lineage>
        <taxon>Eukaryota</taxon>
        <taxon>Metazoa</taxon>
        <taxon>Spiralia</taxon>
        <taxon>Lophotrochozoa</taxon>
        <taxon>Mollusca</taxon>
        <taxon>Bivalvia</taxon>
        <taxon>Autobranchia</taxon>
        <taxon>Pteriomorphia</taxon>
        <taxon>Ostreida</taxon>
        <taxon>Ostreoidea</taxon>
        <taxon>Ostreidae</taxon>
        <taxon>Magallana</taxon>
    </lineage>
</organism>
<comment type="similarity">
    <text evidence="7">Belongs to the exonuclease superfamily. TREX family.</text>
</comment>
<keyword evidence="6" id="KW-0460">Magnesium</keyword>